<organism evidence="12 13">
    <name type="scientific">Durusdinium trenchii</name>
    <dbReference type="NCBI Taxonomy" id="1381693"/>
    <lineage>
        <taxon>Eukaryota</taxon>
        <taxon>Sar</taxon>
        <taxon>Alveolata</taxon>
        <taxon>Dinophyceae</taxon>
        <taxon>Suessiales</taxon>
        <taxon>Symbiodiniaceae</taxon>
        <taxon>Durusdinium</taxon>
    </lineage>
</organism>
<dbReference type="InterPro" id="IPR005599">
    <property type="entry name" value="GPI_mannosylTrfase"/>
</dbReference>
<evidence type="ECO:0000256" key="11">
    <source>
        <dbReference type="RuleBase" id="RU363075"/>
    </source>
</evidence>
<name>A0ABP0ILP8_9DINO</name>
<dbReference type="PANTHER" id="PTHR22760:SF3">
    <property type="entry name" value="GPI MANNOSYLTRANSFERASE 4"/>
    <property type="match status" value="1"/>
</dbReference>
<evidence type="ECO:0000256" key="5">
    <source>
        <dbReference type="ARBA" id="ARBA00022679"/>
    </source>
</evidence>
<keyword evidence="7 11" id="KW-0256">Endoplasmic reticulum</keyword>
<comment type="pathway">
    <text evidence="2">Glycolipid biosynthesis; glycosylphosphatidylinositol-anchor biosynthesis.</text>
</comment>
<dbReference type="Proteomes" id="UP001642464">
    <property type="component" value="Unassembled WGS sequence"/>
</dbReference>
<protein>
    <recommendedName>
        <fullName evidence="11">Mannosyltransferase</fullName>
        <ecNumber evidence="11">2.4.1.-</ecNumber>
    </recommendedName>
</protein>
<evidence type="ECO:0000313" key="12">
    <source>
        <dbReference type="EMBL" id="CAK9002275.1"/>
    </source>
</evidence>
<comment type="subcellular location">
    <subcellularLocation>
        <location evidence="1 11">Endoplasmic reticulum membrane</location>
        <topology evidence="1 11">Multi-pass membrane protein</topology>
    </subcellularLocation>
</comment>
<evidence type="ECO:0000256" key="3">
    <source>
        <dbReference type="ARBA" id="ARBA00022502"/>
    </source>
</evidence>
<feature type="transmembrane region" description="Helical" evidence="11">
    <location>
        <begin position="244"/>
        <end position="266"/>
    </location>
</feature>
<proteinExistence type="inferred from homology"/>
<comment type="caution">
    <text evidence="12">The sequence shown here is derived from an EMBL/GenBank/DDBJ whole genome shotgun (WGS) entry which is preliminary data.</text>
</comment>
<keyword evidence="3" id="KW-0337">GPI-anchor biosynthesis</keyword>
<feature type="transmembrane region" description="Helical" evidence="11">
    <location>
        <begin position="97"/>
        <end position="120"/>
    </location>
</feature>
<dbReference type="EMBL" id="CAXAMM010004065">
    <property type="protein sequence ID" value="CAK9002275.1"/>
    <property type="molecule type" value="Genomic_DNA"/>
</dbReference>
<sequence length="455" mass="49951">VAANWVFGWDTNVPWEFNCADGKLYRSVVTPWVTSGAPFAAAKTLFGDAISQRLGPWTPWVLLALPRVLLLALSWWMDRLLRGLFGPQMLTIFRGSWVTFLLMMRPFSNTIETMLVILAWDLSRRRRPVLLGMLAAFGVFSRVTFAAFFFPLGVSALLAEDDFARKAAAKKAHVRLLRIPNALQFIAKGAVGFAVASLFHIAADTWYARAEGCVEDAIQVTPWNNLLYNLDVANLEQHGLHPRYLHAAVNMQLLFSPVWIVGILTCQRSTETRVAISVIACALLVLSLAPHQEPRFLMPLVVPVSVVLANTPSPSARWKNAFKVLWVVFNLAIGVFYGAVHQAGIIPALATVSTSQDKICCVVTYETYMTPRFLMAGGDIEVYDLGGRQPDGPLLDVLQSPKCLASCSVALLPKTALVDFGWASSAISSAFGPHFCGERPPERAGDLELVLVPLG</sequence>
<evidence type="ECO:0000313" key="13">
    <source>
        <dbReference type="Proteomes" id="UP001642464"/>
    </source>
</evidence>
<dbReference type="GO" id="GO:0016757">
    <property type="term" value="F:glycosyltransferase activity"/>
    <property type="evidence" value="ECO:0007669"/>
    <property type="project" value="UniProtKB-KW"/>
</dbReference>
<keyword evidence="6 11" id="KW-0812">Transmembrane</keyword>
<keyword evidence="8 11" id="KW-1133">Transmembrane helix</keyword>
<keyword evidence="9 11" id="KW-0472">Membrane</keyword>
<gene>
    <name evidence="12" type="ORF">SCF082_LOCUS7272</name>
</gene>
<evidence type="ECO:0000256" key="10">
    <source>
        <dbReference type="ARBA" id="ARBA00038466"/>
    </source>
</evidence>
<keyword evidence="13" id="KW-1185">Reference proteome</keyword>
<evidence type="ECO:0000256" key="7">
    <source>
        <dbReference type="ARBA" id="ARBA00022824"/>
    </source>
</evidence>
<evidence type="ECO:0000256" key="9">
    <source>
        <dbReference type="ARBA" id="ARBA00023136"/>
    </source>
</evidence>
<feature type="transmembrane region" description="Helical" evidence="11">
    <location>
        <begin position="57"/>
        <end position="76"/>
    </location>
</feature>
<dbReference type="Pfam" id="PF03901">
    <property type="entry name" value="Glyco_transf_22"/>
    <property type="match status" value="1"/>
</dbReference>
<keyword evidence="4 11" id="KW-0328">Glycosyltransferase</keyword>
<evidence type="ECO:0000256" key="6">
    <source>
        <dbReference type="ARBA" id="ARBA00022692"/>
    </source>
</evidence>
<evidence type="ECO:0000256" key="1">
    <source>
        <dbReference type="ARBA" id="ARBA00004477"/>
    </source>
</evidence>
<evidence type="ECO:0000256" key="4">
    <source>
        <dbReference type="ARBA" id="ARBA00022676"/>
    </source>
</evidence>
<comment type="similarity">
    <text evidence="10">Belongs to the glycosyltransferase 22 family. PIGZ subfamily.</text>
</comment>
<evidence type="ECO:0000256" key="2">
    <source>
        <dbReference type="ARBA" id="ARBA00004687"/>
    </source>
</evidence>
<accession>A0ABP0ILP8</accession>
<evidence type="ECO:0000256" key="8">
    <source>
        <dbReference type="ARBA" id="ARBA00022989"/>
    </source>
</evidence>
<feature type="non-terminal residue" evidence="12">
    <location>
        <position position="1"/>
    </location>
</feature>
<dbReference type="PANTHER" id="PTHR22760">
    <property type="entry name" value="GLYCOSYLTRANSFERASE"/>
    <property type="match status" value="1"/>
</dbReference>
<keyword evidence="5" id="KW-0808">Transferase</keyword>
<dbReference type="EC" id="2.4.1.-" evidence="11"/>
<feature type="transmembrane region" description="Helical" evidence="11">
    <location>
        <begin position="132"/>
        <end position="158"/>
    </location>
</feature>
<feature type="transmembrane region" description="Helical" evidence="11">
    <location>
        <begin position="179"/>
        <end position="202"/>
    </location>
</feature>
<feature type="transmembrane region" description="Helical" evidence="11">
    <location>
        <begin position="324"/>
        <end position="350"/>
    </location>
</feature>
<reference evidence="12 13" key="1">
    <citation type="submission" date="2024-02" db="EMBL/GenBank/DDBJ databases">
        <authorList>
            <person name="Chen Y."/>
            <person name="Shah S."/>
            <person name="Dougan E. K."/>
            <person name="Thang M."/>
            <person name="Chan C."/>
        </authorList>
    </citation>
    <scope>NUCLEOTIDE SEQUENCE [LARGE SCALE GENOMIC DNA]</scope>
</reference>